<dbReference type="Gene3D" id="1.10.357.10">
    <property type="entry name" value="Tetracycline Repressor, domain 2"/>
    <property type="match status" value="1"/>
</dbReference>
<evidence type="ECO:0000313" key="8">
    <source>
        <dbReference type="Proteomes" id="UP000001213"/>
    </source>
</evidence>
<accession>D5URX0</accession>
<dbReference type="AlphaFoldDB" id="D5URX0"/>
<organism evidence="7 8">
    <name type="scientific">Tsukamurella paurometabola (strain ATCC 8368 / DSM 20162 / CCUG 35730 / CIP 100753 / JCM 10117 / KCTC 9821 / NBRC 16120 / NCIMB 702349 / NCTC 13040)</name>
    <name type="common">Corynebacterium paurometabolum</name>
    <dbReference type="NCBI Taxonomy" id="521096"/>
    <lineage>
        <taxon>Bacteria</taxon>
        <taxon>Bacillati</taxon>
        <taxon>Actinomycetota</taxon>
        <taxon>Actinomycetes</taxon>
        <taxon>Mycobacteriales</taxon>
        <taxon>Tsukamurellaceae</taxon>
        <taxon>Tsukamurella</taxon>
    </lineage>
</organism>
<dbReference type="InterPro" id="IPR050109">
    <property type="entry name" value="HTH-type_TetR-like_transc_reg"/>
</dbReference>
<dbReference type="SUPFAM" id="SSF46689">
    <property type="entry name" value="Homeodomain-like"/>
    <property type="match status" value="1"/>
</dbReference>
<gene>
    <name evidence="7" type="ordered locus">Tpau_2572</name>
</gene>
<dbReference type="EMBL" id="CP001966">
    <property type="protein sequence ID" value="ADG79175.1"/>
    <property type="molecule type" value="Genomic_DNA"/>
</dbReference>
<evidence type="ECO:0000256" key="4">
    <source>
        <dbReference type="PROSITE-ProRule" id="PRU00335"/>
    </source>
</evidence>
<dbReference type="Pfam" id="PF02909">
    <property type="entry name" value="TetR_C_1"/>
    <property type="match status" value="1"/>
</dbReference>
<dbReference type="InterPro" id="IPR001647">
    <property type="entry name" value="HTH_TetR"/>
</dbReference>
<dbReference type="eggNOG" id="COG1309">
    <property type="taxonomic scope" value="Bacteria"/>
</dbReference>
<evidence type="ECO:0000256" key="3">
    <source>
        <dbReference type="ARBA" id="ARBA00023163"/>
    </source>
</evidence>
<protein>
    <submittedName>
        <fullName evidence="7">Transcriptional regulator, TetR family</fullName>
    </submittedName>
</protein>
<evidence type="ECO:0000256" key="1">
    <source>
        <dbReference type="ARBA" id="ARBA00023015"/>
    </source>
</evidence>
<reference evidence="7 8" key="2">
    <citation type="journal article" date="2011" name="Stand. Genomic Sci.">
        <title>Complete genome sequence of Tsukamurella paurometabola type strain (no. 33).</title>
        <authorList>
            <person name="Munk A.C."/>
            <person name="Lapidus A."/>
            <person name="Lucas S."/>
            <person name="Nolan M."/>
            <person name="Tice H."/>
            <person name="Cheng J.F."/>
            <person name="Del Rio T.G."/>
            <person name="Goodwin L."/>
            <person name="Pitluck S."/>
            <person name="Liolios K."/>
            <person name="Huntemann M."/>
            <person name="Ivanova N."/>
            <person name="Mavromatis K."/>
            <person name="Mikhailova N."/>
            <person name="Pati A."/>
            <person name="Chen A."/>
            <person name="Palaniappan K."/>
            <person name="Tapia R."/>
            <person name="Han C."/>
            <person name="Land M."/>
            <person name="Hauser L."/>
            <person name="Chang Y.J."/>
            <person name="Jeffries C.D."/>
            <person name="Brettin T."/>
            <person name="Yasawong M."/>
            <person name="Brambilla E.M."/>
            <person name="Rohde M."/>
            <person name="Sikorski J."/>
            <person name="Goker M."/>
            <person name="Detter J.C."/>
            <person name="Woyke T."/>
            <person name="Bristow J."/>
            <person name="Eisen J.A."/>
            <person name="Markowitz V."/>
            <person name="Hugenholtz P."/>
            <person name="Kyrpides N.C."/>
            <person name="Klenk H.P."/>
        </authorList>
    </citation>
    <scope>NUCLEOTIDE SEQUENCE [LARGE SCALE GENOMIC DNA]</scope>
    <source>
        <strain evidence="8">ATCC 8368 / DSM 20162 / CCUG 35730 / CIP 100753 / JCM 10117 / KCTC 9821 / NBRC 16120 / NCIMB 702349 / NCTC 13040</strain>
    </source>
</reference>
<feature type="DNA-binding region" description="H-T-H motif" evidence="4">
    <location>
        <begin position="43"/>
        <end position="62"/>
    </location>
</feature>
<dbReference type="GO" id="GO:0003700">
    <property type="term" value="F:DNA-binding transcription factor activity"/>
    <property type="evidence" value="ECO:0007669"/>
    <property type="project" value="TreeGrafter"/>
</dbReference>
<evidence type="ECO:0000256" key="5">
    <source>
        <dbReference type="SAM" id="MobiDB-lite"/>
    </source>
</evidence>
<dbReference type="Pfam" id="PF00440">
    <property type="entry name" value="TetR_N"/>
    <property type="match status" value="1"/>
</dbReference>
<dbReference type="PROSITE" id="PS50977">
    <property type="entry name" value="HTH_TETR_2"/>
    <property type="match status" value="1"/>
</dbReference>
<keyword evidence="2 4" id="KW-0238">DNA-binding</keyword>
<dbReference type="PRINTS" id="PR00455">
    <property type="entry name" value="HTHTETR"/>
</dbReference>
<dbReference type="KEGG" id="tpr:Tpau_2572"/>
<dbReference type="STRING" id="521096.Tpau_2572"/>
<dbReference type="InterPro" id="IPR009057">
    <property type="entry name" value="Homeodomain-like_sf"/>
</dbReference>
<dbReference type="GO" id="GO:0000976">
    <property type="term" value="F:transcription cis-regulatory region binding"/>
    <property type="evidence" value="ECO:0007669"/>
    <property type="project" value="TreeGrafter"/>
</dbReference>
<proteinExistence type="predicted"/>
<dbReference type="InterPro" id="IPR036271">
    <property type="entry name" value="Tet_transcr_reg_TetR-rel_C_sf"/>
</dbReference>
<dbReference type="Proteomes" id="UP000001213">
    <property type="component" value="Chromosome"/>
</dbReference>
<dbReference type="SUPFAM" id="SSF48498">
    <property type="entry name" value="Tetracyclin repressor-like, C-terminal domain"/>
    <property type="match status" value="1"/>
</dbReference>
<keyword evidence="3" id="KW-0804">Transcription</keyword>
<keyword evidence="1" id="KW-0805">Transcription regulation</keyword>
<sequence>MTCMSATSPRRGRPTKDDTHLSRTSIVDAALALIDAEGIAAVSMRTVGRSLGVDAKSLYHHVAGKEQLLDAVAERLLESVEVHRPTGDVRADLRANSWAFRNAAMAHPRAASLFLTRRVQTLAGLGPAQSVLDVLLTAGFPADEAVHLLRSLLAIMIGTMLREVESTPTFGETDDDAIAQREAALAGSELSAVRLVAADLARYDPETEFEYMVDLCGDAVVARWERRRAEEGRAEEGRA</sequence>
<keyword evidence="8" id="KW-1185">Reference proteome</keyword>
<evidence type="ECO:0000256" key="2">
    <source>
        <dbReference type="ARBA" id="ARBA00023125"/>
    </source>
</evidence>
<dbReference type="PANTHER" id="PTHR30055:SF151">
    <property type="entry name" value="TRANSCRIPTIONAL REGULATORY PROTEIN"/>
    <property type="match status" value="1"/>
</dbReference>
<evidence type="ECO:0000259" key="6">
    <source>
        <dbReference type="PROSITE" id="PS50977"/>
    </source>
</evidence>
<evidence type="ECO:0000313" key="7">
    <source>
        <dbReference type="EMBL" id="ADG79175.1"/>
    </source>
</evidence>
<name>D5URX0_TSUPD</name>
<dbReference type="GO" id="GO:0045892">
    <property type="term" value="P:negative regulation of DNA-templated transcription"/>
    <property type="evidence" value="ECO:0007669"/>
    <property type="project" value="InterPro"/>
</dbReference>
<dbReference type="InterPro" id="IPR004111">
    <property type="entry name" value="Repressor_TetR_C"/>
</dbReference>
<reference evidence="8" key="1">
    <citation type="submission" date="2010-03" db="EMBL/GenBank/DDBJ databases">
        <title>The complete chromosome of Tsukamurella paurometabola DSM 20162.</title>
        <authorList>
            <consortium name="US DOE Joint Genome Institute (JGI-PGF)"/>
            <person name="Lucas S."/>
            <person name="Copeland A."/>
            <person name="Lapidus A."/>
            <person name="Glavina del Rio T."/>
            <person name="Dalin E."/>
            <person name="Tice H."/>
            <person name="Bruce D."/>
            <person name="Goodwin L."/>
            <person name="Pitluck S."/>
            <person name="Kyrpides N."/>
            <person name="Mavromatis K."/>
            <person name="Ivanova N."/>
            <person name="Mikhailova N."/>
            <person name="Munk A.C."/>
            <person name="Brettin T."/>
            <person name="Detter J.C."/>
            <person name="Tapia R."/>
            <person name="Han C."/>
            <person name="Larimer F."/>
            <person name="Land M."/>
            <person name="Hauser L."/>
            <person name="Markowitz V."/>
            <person name="Cheng J.-F."/>
            <person name="Hugenholtz P."/>
            <person name="Woyke T."/>
            <person name="Wu D."/>
            <person name="Jando M."/>
            <person name="Brambilla E."/>
            <person name="Klenk H.-P."/>
            <person name="Eisen J.A."/>
        </authorList>
    </citation>
    <scope>NUCLEOTIDE SEQUENCE [LARGE SCALE GENOMIC DNA]</scope>
    <source>
        <strain evidence="8">ATCC 8368 / DSM 20162 / CCUG 35730 / CIP 100753 / JCM 10117 / KCTC 9821 / NBRC 16120 / NCIMB 702349 / NCTC 13040</strain>
    </source>
</reference>
<dbReference type="PANTHER" id="PTHR30055">
    <property type="entry name" value="HTH-TYPE TRANSCRIPTIONAL REGULATOR RUTR"/>
    <property type="match status" value="1"/>
</dbReference>
<dbReference type="HOGENOM" id="CLU_069543_3_1_11"/>
<feature type="domain" description="HTH tetR-type" evidence="6">
    <location>
        <begin position="20"/>
        <end position="80"/>
    </location>
</feature>
<feature type="region of interest" description="Disordered" evidence="5">
    <location>
        <begin position="1"/>
        <end position="21"/>
    </location>
</feature>